<dbReference type="RefSeq" id="WP_345434025.1">
    <property type="nucleotide sequence ID" value="NZ_BAABHK010000008.1"/>
</dbReference>
<dbReference type="InterPro" id="IPR040636">
    <property type="entry name" value="PatG_C"/>
</dbReference>
<feature type="domain" description="PatG C-terminal" evidence="3">
    <location>
        <begin position="224"/>
        <end position="333"/>
    </location>
</feature>
<accession>A0ABP8UHA2</accession>
<comment type="caution">
    <text evidence="4">The sequence shown here is derived from an EMBL/GenBank/DDBJ whole genome shotgun (WGS) entry which is preliminary data.</text>
</comment>
<feature type="compositionally biased region" description="Low complexity" evidence="1">
    <location>
        <begin position="30"/>
        <end position="39"/>
    </location>
</feature>
<dbReference type="Pfam" id="PF18047">
    <property type="entry name" value="PatG_D"/>
    <property type="match status" value="1"/>
</dbReference>
<evidence type="ECO:0008006" key="6">
    <source>
        <dbReference type="Google" id="ProtNLM"/>
    </source>
</evidence>
<organism evidence="4 5">
    <name type="scientific">Actinoallomurus vinaceus</name>
    <dbReference type="NCBI Taxonomy" id="1080074"/>
    <lineage>
        <taxon>Bacteria</taxon>
        <taxon>Bacillati</taxon>
        <taxon>Actinomycetota</taxon>
        <taxon>Actinomycetes</taxon>
        <taxon>Streptosporangiales</taxon>
        <taxon>Thermomonosporaceae</taxon>
        <taxon>Actinoallomurus</taxon>
    </lineage>
</organism>
<proteinExistence type="predicted"/>
<reference evidence="5" key="1">
    <citation type="journal article" date="2019" name="Int. J. Syst. Evol. Microbiol.">
        <title>The Global Catalogue of Microorganisms (GCM) 10K type strain sequencing project: providing services to taxonomists for standard genome sequencing and annotation.</title>
        <authorList>
            <consortium name="The Broad Institute Genomics Platform"/>
            <consortium name="The Broad Institute Genome Sequencing Center for Infectious Disease"/>
            <person name="Wu L."/>
            <person name="Ma J."/>
        </authorList>
    </citation>
    <scope>NUCLEOTIDE SEQUENCE [LARGE SCALE GENOMIC DNA]</scope>
    <source>
        <strain evidence="5">JCM 17939</strain>
    </source>
</reference>
<gene>
    <name evidence="4" type="ORF">GCM10023196_055700</name>
</gene>
<dbReference type="Proteomes" id="UP001501442">
    <property type="component" value="Unassembled WGS sequence"/>
</dbReference>
<evidence type="ECO:0000256" key="1">
    <source>
        <dbReference type="SAM" id="MobiDB-lite"/>
    </source>
</evidence>
<keyword evidence="5" id="KW-1185">Reference proteome</keyword>
<sequence length="340" mass="36866">MADDVHAQPVPEKAPCPTAPAQTLAPSAMEAMPRPASAESPRRPDLMEPAAGLAMSGGPCPSCASSGTAEPADDHAGPVVGLVPPHVYAIGRIEARFPRLSVEKEFAQVVGRSDSAGQTDAQLLQSVLSEHRYLARMMCWVLLVREIETYILLPGDPVDLRLLVDAIRPDPGPLDLDVVIGRRGPVAPPDMCNGLTVPLVAVDQIYSFDRESFRRSIPKPDAMSDEQFAAVSAQVLDLILQVADNAGTTDDHRALNYLAMRYPEIYVRTARAFAEDFSLSGVDVRRSPLGGARTVVDCIFTYTSRRAGFTEKAAVSVDVTDELPFLVNRLSTYYDRFSTQ</sequence>
<feature type="compositionally biased region" description="Low complexity" evidence="1">
    <location>
        <begin position="56"/>
        <end position="67"/>
    </location>
</feature>
<feature type="domain" description="PatG" evidence="2">
    <location>
        <begin position="87"/>
        <end position="167"/>
    </location>
</feature>
<dbReference type="InterPro" id="IPR040483">
    <property type="entry name" value="PatG_dom"/>
</dbReference>
<dbReference type="Pfam" id="PF18065">
    <property type="entry name" value="PatG_C"/>
    <property type="match status" value="1"/>
</dbReference>
<evidence type="ECO:0000313" key="5">
    <source>
        <dbReference type="Proteomes" id="UP001501442"/>
    </source>
</evidence>
<feature type="region of interest" description="Disordered" evidence="1">
    <location>
        <begin position="1"/>
        <end position="75"/>
    </location>
</feature>
<evidence type="ECO:0000259" key="3">
    <source>
        <dbReference type="Pfam" id="PF18065"/>
    </source>
</evidence>
<dbReference type="EMBL" id="BAABHK010000008">
    <property type="protein sequence ID" value="GAA4630417.1"/>
    <property type="molecule type" value="Genomic_DNA"/>
</dbReference>
<evidence type="ECO:0000259" key="2">
    <source>
        <dbReference type="Pfam" id="PF18047"/>
    </source>
</evidence>
<evidence type="ECO:0000313" key="4">
    <source>
        <dbReference type="EMBL" id="GAA4630417.1"/>
    </source>
</evidence>
<name>A0ABP8UHA2_9ACTN</name>
<protein>
    <recommendedName>
        <fullName evidence="6">PatG C-terminal domain-containing protein</fullName>
    </recommendedName>
</protein>